<organism evidence="2 3">
    <name type="scientific">Paraburkholderia ribeironis</name>
    <dbReference type="NCBI Taxonomy" id="1247936"/>
    <lineage>
        <taxon>Bacteria</taxon>
        <taxon>Pseudomonadati</taxon>
        <taxon>Pseudomonadota</taxon>
        <taxon>Betaproteobacteria</taxon>
        <taxon>Burkholderiales</taxon>
        <taxon>Burkholderiaceae</taxon>
        <taxon>Paraburkholderia</taxon>
    </lineage>
</organism>
<dbReference type="Pfam" id="PF03466">
    <property type="entry name" value="LysR_substrate"/>
    <property type="match status" value="1"/>
</dbReference>
<dbReference type="STRING" id="1247936.BN2475_150045"/>
<keyword evidence="3" id="KW-1185">Reference proteome</keyword>
<proteinExistence type="predicted"/>
<evidence type="ECO:0000313" key="2">
    <source>
        <dbReference type="EMBL" id="SIT38347.1"/>
    </source>
</evidence>
<evidence type="ECO:0000259" key="1">
    <source>
        <dbReference type="Pfam" id="PF03466"/>
    </source>
</evidence>
<protein>
    <recommendedName>
        <fullName evidence="1">LysR substrate-binding domain-containing protein</fullName>
    </recommendedName>
</protein>
<feature type="domain" description="LysR substrate-binding" evidence="1">
    <location>
        <begin position="30"/>
        <end position="114"/>
    </location>
</feature>
<gene>
    <name evidence="2" type="ORF">BN2475_150045</name>
</gene>
<name>A0A1N7RTB7_9BURK</name>
<dbReference type="EMBL" id="CYGX02000015">
    <property type="protein sequence ID" value="SIT38347.1"/>
    <property type="molecule type" value="Genomic_DNA"/>
</dbReference>
<sequence>MWTHAGMLSRTSGSFSTSIARSRSAGWPSRTCAAWYWGPRVTHEVRSVTSQIAYVGCGQGVALVPSAMRKLAPENVVVRPLKEKVMIVTAALVWNTHRHHPMVDEAVSWLKERMGKHKNSAEL</sequence>
<evidence type="ECO:0000313" key="3">
    <source>
        <dbReference type="Proteomes" id="UP000187012"/>
    </source>
</evidence>
<reference evidence="2 3" key="1">
    <citation type="submission" date="2016-12" db="EMBL/GenBank/DDBJ databases">
        <authorList>
            <person name="Song W.-J."/>
            <person name="Kurnit D.M."/>
        </authorList>
    </citation>
    <scope>NUCLEOTIDE SEQUENCE [LARGE SCALE GENOMIC DNA]</scope>
    <source>
        <strain evidence="2 3">STM7296</strain>
    </source>
</reference>
<dbReference type="SUPFAM" id="SSF53850">
    <property type="entry name" value="Periplasmic binding protein-like II"/>
    <property type="match status" value="1"/>
</dbReference>
<dbReference type="InterPro" id="IPR005119">
    <property type="entry name" value="LysR_subst-bd"/>
</dbReference>
<dbReference type="AlphaFoldDB" id="A0A1N7RTB7"/>
<accession>A0A1N7RTB7</accession>
<dbReference type="Proteomes" id="UP000187012">
    <property type="component" value="Unassembled WGS sequence"/>
</dbReference>
<dbReference type="Gene3D" id="3.40.190.10">
    <property type="entry name" value="Periplasmic binding protein-like II"/>
    <property type="match status" value="2"/>
</dbReference>